<evidence type="ECO:0000313" key="17">
    <source>
        <dbReference type="EMBL" id="ACO69841.1"/>
    </source>
</evidence>
<evidence type="ECO:0000256" key="10">
    <source>
        <dbReference type="ARBA" id="ARBA00023078"/>
    </source>
</evidence>
<dbReference type="GO" id="GO:0009543">
    <property type="term" value="C:chloroplast thylakoid lumen"/>
    <property type="evidence" value="ECO:0007669"/>
    <property type="project" value="UniProtKB-SubCell"/>
</dbReference>
<dbReference type="GO" id="GO:0009055">
    <property type="term" value="F:electron transfer activity"/>
    <property type="evidence" value="ECO:0007669"/>
    <property type="project" value="InterPro"/>
</dbReference>
<protein>
    <recommendedName>
        <fullName evidence="13">Cytochrome c-553</fullName>
    </recommendedName>
    <alternativeName>
        <fullName evidence="12">Cytochrome c553</fullName>
    </alternativeName>
    <alternativeName>
        <fullName evidence="11">Soluble cytochrome f</fullName>
    </alternativeName>
</protein>
<dbReference type="AlphaFoldDB" id="C1FHL5"/>
<sequence length="174" mass="17839">MISLAPTTKPTARPGPWRSDRHGPVVAAGRVASEAPRTRRTRGASPVAVQSAARPLASPSTAAAILAIALNASAVQPSFASSEELFTRTCAGCHAAGGNVVQAGATLFPADLTRNGVNDADAVYDIIYGGKGKMPGYGEGCAPKGQCTFGARLSDEDVRGLAGYVLERSAAEWK</sequence>
<evidence type="ECO:0000256" key="2">
    <source>
        <dbReference type="ARBA" id="ARBA00004456"/>
    </source>
</evidence>
<evidence type="ECO:0000256" key="11">
    <source>
        <dbReference type="ARBA" id="ARBA00030448"/>
    </source>
</evidence>
<feature type="region of interest" description="Disordered" evidence="15">
    <location>
        <begin position="1"/>
        <end position="53"/>
    </location>
</feature>
<proteinExistence type="inferred from homology"/>
<evidence type="ECO:0000256" key="9">
    <source>
        <dbReference type="ARBA" id="ARBA00023004"/>
    </source>
</evidence>
<dbReference type="Pfam" id="PF13442">
    <property type="entry name" value="Cytochrome_CBB3"/>
    <property type="match status" value="1"/>
</dbReference>
<dbReference type="InterPro" id="IPR036909">
    <property type="entry name" value="Cyt_c-like_dom_sf"/>
</dbReference>
<dbReference type="KEGG" id="mis:MICPUN_104960"/>
<keyword evidence="18" id="KW-1185">Reference proteome</keyword>
<comment type="subcellular location">
    <subcellularLocation>
        <location evidence="2">Plastid</location>
        <location evidence="2">Chloroplast thylakoid lumen</location>
    </subcellularLocation>
</comment>
<evidence type="ECO:0000256" key="6">
    <source>
        <dbReference type="ARBA" id="ARBA00022617"/>
    </source>
</evidence>
<dbReference type="FunCoup" id="C1FHL5">
    <property type="interactions" value="17"/>
</dbReference>
<dbReference type="GO" id="GO:0005506">
    <property type="term" value="F:iron ion binding"/>
    <property type="evidence" value="ECO:0007669"/>
    <property type="project" value="InterPro"/>
</dbReference>
<keyword evidence="7 14" id="KW-0479">Metal-binding</keyword>
<comment type="similarity">
    <text evidence="3">Belongs to the cytochrome c family. PetJ subfamily.</text>
</comment>
<dbReference type="PRINTS" id="PR00605">
    <property type="entry name" value="CYTCHROMECIC"/>
</dbReference>
<evidence type="ECO:0000256" key="13">
    <source>
        <dbReference type="ARBA" id="ARBA00033211"/>
    </source>
</evidence>
<dbReference type="PROSITE" id="PS51007">
    <property type="entry name" value="CYTC"/>
    <property type="match status" value="1"/>
</dbReference>
<evidence type="ECO:0000256" key="1">
    <source>
        <dbReference type="ARBA" id="ARBA00002347"/>
    </source>
</evidence>
<organism evidence="17 18">
    <name type="scientific">Micromonas commoda (strain RCC299 / NOUM17 / CCMP2709)</name>
    <name type="common">Picoplanktonic green alga</name>
    <dbReference type="NCBI Taxonomy" id="296587"/>
    <lineage>
        <taxon>Eukaryota</taxon>
        <taxon>Viridiplantae</taxon>
        <taxon>Chlorophyta</taxon>
        <taxon>Mamiellophyceae</taxon>
        <taxon>Mamiellales</taxon>
        <taxon>Mamiellaceae</taxon>
        <taxon>Micromonas</taxon>
    </lineage>
</organism>
<dbReference type="FunFam" id="1.10.760.10:FF:000021">
    <property type="entry name" value="Cytochrome c6, chloroplastic"/>
    <property type="match status" value="1"/>
</dbReference>
<dbReference type="GO" id="GO:0020037">
    <property type="term" value="F:heme binding"/>
    <property type="evidence" value="ECO:0007669"/>
    <property type="project" value="InterPro"/>
</dbReference>
<keyword evidence="10" id="KW-0793">Thylakoid</keyword>
<dbReference type="InParanoid" id="C1FHL5"/>
<name>C1FHL5_MICCC</name>
<feature type="domain" description="Cytochrome c" evidence="16">
    <location>
        <begin position="77"/>
        <end position="169"/>
    </location>
</feature>
<dbReference type="RefSeq" id="XP_002508583.1">
    <property type="nucleotide sequence ID" value="XM_002508537.1"/>
</dbReference>
<dbReference type="PANTHER" id="PTHR34688">
    <property type="entry name" value="CYTOCHROME C6, CHLOROPLASTIC"/>
    <property type="match status" value="1"/>
</dbReference>
<evidence type="ECO:0000256" key="8">
    <source>
        <dbReference type="ARBA" id="ARBA00022982"/>
    </source>
</evidence>
<dbReference type="GO" id="GO:0015979">
    <property type="term" value="P:photosynthesis"/>
    <property type="evidence" value="ECO:0007669"/>
    <property type="project" value="UniProtKB-KW"/>
</dbReference>
<accession>C1FHL5</accession>
<dbReference type="eggNOG" id="ENOG502RYDY">
    <property type="taxonomic scope" value="Eukaryota"/>
</dbReference>
<dbReference type="EMBL" id="CP001576">
    <property type="protein sequence ID" value="ACO69841.1"/>
    <property type="molecule type" value="Genomic_DNA"/>
</dbReference>
<evidence type="ECO:0000256" key="4">
    <source>
        <dbReference type="ARBA" id="ARBA00022448"/>
    </source>
</evidence>
<keyword evidence="9 14" id="KW-0408">Iron</keyword>
<evidence type="ECO:0000256" key="3">
    <source>
        <dbReference type="ARBA" id="ARBA00009650"/>
    </source>
</evidence>
<gene>
    <name evidence="17" type="primary">PETJ</name>
    <name evidence="17" type="ORF">MICPUN_104960</name>
</gene>
<dbReference type="Gene3D" id="1.10.760.10">
    <property type="entry name" value="Cytochrome c-like domain"/>
    <property type="match status" value="1"/>
</dbReference>
<evidence type="ECO:0000256" key="5">
    <source>
        <dbReference type="ARBA" id="ARBA00022531"/>
    </source>
</evidence>
<feature type="compositionally biased region" description="Polar residues" evidence="15">
    <location>
        <begin position="1"/>
        <end position="10"/>
    </location>
</feature>
<evidence type="ECO:0000313" key="18">
    <source>
        <dbReference type="Proteomes" id="UP000002009"/>
    </source>
</evidence>
<evidence type="ECO:0000256" key="7">
    <source>
        <dbReference type="ARBA" id="ARBA00022723"/>
    </source>
</evidence>
<keyword evidence="8" id="KW-0249">Electron transport</keyword>
<comment type="function">
    <text evidence="1">Functions as an electron carrier between membrane-bound cytochrome b6-f and photosystem I in oxygenic photosynthesis.</text>
</comment>
<dbReference type="SUPFAM" id="SSF46626">
    <property type="entry name" value="Cytochrome c"/>
    <property type="match status" value="1"/>
</dbReference>
<evidence type="ECO:0000259" key="16">
    <source>
        <dbReference type="PROSITE" id="PS51007"/>
    </source>
</evidence>
<evidence type="ECO:0000256" key="14">
    <source>
        <dbReference type="PROSITE-ProRule" id="PRU00433"/>
    </source>
</evidence>
<keyword evidence="5" id="KW-0602">Photosynthesis</keyword>
<dbReference type="Proteomes" id="UP000002009">
    <property type="component" value="Chromosome 10"/>
</dbReference>
<evidence type="ECO:0000256" key="15">
    <source>
        <dbReference type="SAM" id="MobiDB-lite"/>
    </source>
</evidence>
<dbReference type="InterPro" id="IPR008168">
    <property type="entry name" value="Cyt_C_IC"/>
</dbReference>
<dbReference type="InterPro" id="IPR023655">
    <property type="entry name" value="Cyt_C6"/>
</dbReference>
<keyword evidence="6 14" id="KW-0349">Heme</keyword>
<reference evidence="17 18" key="1">
    <citation type="journal article" date="2009" name="Science">
        <title>Green evolution and dynamic adaptations revealed by genomes of the marine picoeukaryotes Micromonas.</title>
        <authorList>
            <person name="Worden A.Z."/>
            <person name="Lee J.H."/>
            <person name="Mock T."/>
            <person name="Rouze P."/>
            <person name="Simmons M.P."/>
            <person name="Aerts A.L."/>
            <person name="Allen A.E."/>
            <person name="Cuvelier M.L."/>
            <person name="Derelle E."/>
            <person name="Everett M.V."/>
            <person name="Foulon E."/>
            <person name="Grimwood J."/>
            <person name="Gundlach H."/>
            <person name="Henrissat B."/>
            <person name="Napoli C."/>
            <person name="McDonald S.M."/>
            <person name="Parker M.S."/>
            <person name="Rombauts S."/>
            <person name="Salamov A."/>
            <person name="Von Dassow P."/>
            <person name="Badger J.H."/>
            <person name="Coutinho P.M."/>
            <person name="Demir E."/>
            <person name="Dubchak I."/>
            <person name="Gentemann C."/>
            <person name="Eikrem W."/>
            <person name="Gready J.E."/>
            <person name="John U."/>
            <person name="Lanier W."/>
            <person name="Lindquist E.A."/>
            <person name="Lucas S."/>
            <person name="Mayer K.F."/>
            <person name="Moreau H."/>
            <person name="Not F."/>
            <person name="Otillar R."/>
            <person name="Panaud O."/>
            <person name="Pangilinan J."/>
            <person name="Paulsen I."/>
            <person name="Piegu B."/>
            <person name="Poliakov A."/>
            <person name="Robbens S."/>
            <person name="Schmutz J."/>
            <person name="Toulza E."/>
            <person name="Wyss T."/>
            <person name="Zelensky A."/>
            <person name="Zhou K."/>
            <person name="Armbrust E.V."/>
            <person name="Bhattacharya D."/>
            <person name="Goodenough U.W."/>
            <person name="Van de Peer Y."/>
            <person name="Grigoriev I.V."/>
        </authorList>
    </citation>
    <scope>NUCLEOTIDE SEQUENCE [LARGE SCALE GENOMIC DNA]</scope>
    <source>
        <strain evidence="18">RCC299 / NOUM17</strain>
    </source>
</reference>
<evidence type="ECO:0000256" key="12">
    <source>
        <dbReference type="ARBA" id="ARBA00031247"/>
    </source>
</evidence>
<dbReference type="PANTHER" id="PTHR34688:SF2">
    <property type="entry name" value="CYTOCHROME C6, CHLOROPLASTIC"/>
    <property type="match status" value="1"/>
</dbReference>
<dbReference type="InterPro" id="IPR009056">
    <property type="entry name" value="Cyt_c-like_dom"/>
</dbReference>
<keyword evidence="4" id="KW-0813">Transport</keyword>
<dbReference type="GeneID" id="8247141"/>
<dbReference type="OrthoDB" id="1930491at2759"/>